<evidence type="ECO:0000256" key="1">
    <source>
        <dbReference type="ARBA" id="ARBA00023125"/>
    </source>
</evidence>
<feature type="domain" description="Core-binding (CB)" evidence="4">
    <location>
        <begin position="1"/>
        <end position="43"/>
    </location>
</feature>
<reference evidence="5 6" key="1">
    <citation type="journal article" date="2016" name="Nat. Commun.">
        <title>Thousands of microbial genomes shed light on interconnected biogeochemical processes in an aquifer system.</title>
        <authorList>
            <person name="Anantharaman K."/>
            <person name="Brown C.T."/>
            <person name="Hug L.A."/>
            <person name="Sharon I."/>
            <person name="Castelle C.J."/>
            <person name="Probst A.J."/>
            <person name="Thomas B.C."/>
            <person name="Singh A."/>
            <person name="Wilkins M.J."/>
            <person name="Karaoz U."/>
            <person name="Brodie E.L."/>
            <person name="Williams K.H."/>
            <person name="Hubbard S.S."/>
            <person name="Banfield J.F."/>
        </authorList>
    </citation>
    <scope>NUCLEOTIDE SEQUENCE [LARGE SCALE GENOMIC DNA]</scope>
</reference>
<keyword evidence="1 2" id="KW-0238">DNA-binding</keyword>
<evidence type="ECO:0000256" key="3">
    <source>
        <dbReference type="SAM" id="Phobius"/>
    </source>
</evidence>
<name>A0A1F8DGK1_9BACT</name>
<keyword evidence="3" id="KW-1133">Transmembrane helix</keyword>
<accession>A0A1F8DGK1</accession>
<proteinExistence type="predicted"/>
<dbReference type="InterPro" id="IPR010998">
    <property type="entry name" value="Integrase_recombinase_N"/>
</dbReference>
<dbReference type="EMBL" id="MGIL01000022">
    <property type="protein sequence ID" value="OGM87731.1"/>
    <property type="molecule type" value="Genomic_DNA"/>
</dbReference>
<keyword evidence="3" id="KW-0472">Membrane</keyword>
<evidence type="ECO:0000313" key="6">
    <source>
        <dbReference type="Proteomes" id="UP000177596"/>
    </source>
</evidence>
<dbReference type="InterPro" id="IPR044068">
    <property type="entry name" value="CB"/>
</dbReference>
<evidence type="ECO:0000259" key="4">
    <source>
        <dbReference type="PROSITE" id="PS51900"/>
    </source>
</evidence>
<dbReference type="PROSITE" id="PS51900">
    <property type="entry name" value="CB"/>
    <property type="match status" value="1"/>
</dbReference>
<gene>
    <name evidence="5" type="ORF">A2573_00495</name>
</gene>
<feature type="transmembrane region" description="Helical" evidence="3">
    <location>
        <begin position="88"/>
        <end position="109"/>
    </location>
</feature>
<protein>
    <recommendedName>
        <fullName evidence="4">Core-binding (CB) domain-containing protein</fullName>
    </recommendedName>
</protein>
<dbReference type="Proteomes" id="UP000177596">
    <property type="component" value="Unassembled WGS sequence"/>
</dbReference>
<dbReference type="GO" id="GO:0003677">
    <property type="term" value="F:DNA binding"/>
    <property type="evidence" value="ECO:0007669"/>
    <property type="project" value="UniProtKB-UniRule"/>
</dbReference>
<organism evidence="5 6">
    <name type="scientific">Candidatus Woesebacteria bacterium RIFOXYD1_FULL_43_18</name>
    <dbReference type="NCBI Taxonomy" id="1802551"/>
    <lineage>
        <taxon>Bacteria</taxon>
        <taxon>Candidatus Woeseibacteriota</taxon>
    </lineage>
</organism>
<sequence>MSNLPDITPDLIKRYQEDLVARFSPATVKRKSISVGKFLDWAQKEGFLDTNPGGVLSAQRSKETLIPAKAAGKTGLRKWYHRYQSIPGASYLGVAVALILASTIGLGVYNQFFKNAQNPLAYPTSLTPPSRYLSFQGRLTNQFGNPITAVTSVTFKLYDDPSAGTTLWTGTCNVSPDTDGVFSSLLGSDCGTQLTSNVFSENAAVWLGVKVESDLEATPRVQIATVAYATNSETLQGFPASASATINTVPVIDNSGQLVIAASSPKIQSTSGTFAIEGQALTISTPTASNGDVTIAPDGTGQLNLTFSGASPGSGTGMVNATDANLTSGSLYYGEVANDATGYNLLELASGATPRTKFAVDSAGNATLSGTINGLAISGGTITSGTWNGTVISTTYGGTGQDWDSIAQGSLPYFSGTGTMSTLAPGTSGYVLMTQGASANPIWTPSSGVGTNYWQLTSNALSPVNSTYALNIGNTASTSAYFHVPGTNNQNAWFNLGTGYLGVGTTSPTAILDISGNTTTSLVKITQNHSWSGTEYALTVSGYSNLGGFRINAADGANAIYNTLNGTLGFTNNQGYPITFSSWSGSTGTERMRIDTTSGNVGIGTTSPSQKLDVAGNVNISGYATASASLNVGSGNALAGIGNISYSNALLPGGVAGTSGYVLTSSGGGVNTWTNPATVGTNYWQLNGLVLSPANAVAYDLTIGGTATGSAFQVFAATGNITTSGDLALNGGDITSTGDLTIDPAGGDVFLNSDNLNLTASTNLIFGSTSLGEYTSNTDSGAYVVGVYDEFTYSTATNVQGVLKSFDTAIAGASLWQRTAGSLAPANITDSLNLGNTATASALVHLAGTTGENSWINTGSVGIGTTNPTFKLHVIGTAGFSNTVTLTTNNGFFFGTKTDGSTTHRLIGLNNSNQLQIGENANGVPLIFKSGSSGQMLFDTSGNLGIGLTNPSYKLDVTGDINLTGALRDNGSAGTSGQVLSTTGTGVQWIDAAGVGTNYWSVLSNNTIYPTNTLQDLLLGSSATASAKFAFKGVGSGVPTASISGTTANVATFIDGNGNISTTNRNNLILGNSSTYNSTGNILLNPNGTGNVGIGTTAPSGKTHILGSTNSGNQLLVLQSSDDSINDNALEIQTSSGTVVSRFRGDGRLFVSNQIGVTNGAYSGNWYGHQLDLTGSGTVSITAAGNSYFNSGNVGLGTVSPTAKLDVAGDASTSASLVFRGATPTIDILNGSTLTFQSSPGGDAGLTSIATLAPAGNFTVNGTLNGLTVSGGTITGGTWNGSLIGTQWGGTGANNSTAAQYSVPYYSATGVLGGVLAPGTSGYVLTTNSTSGAPTWTNAGSVGTNYWQLNSLVLSPANASAYDLAIGGTATGSAFQVFAATGDITTSGDLALNGGDLTTTGDLTINPAGGDVYLNSDNLNLTASTNLIFGSTSLGEYTSNTDSGAYVVGVYDEFTYSTATNIQGVLKSFDTAIAGASLWQRTTGSLAPANITDSLNLGATATASALVHLAGTSGENSFINTGNVGIGTSAPSTYKLQVVGTGGFSTSVNSPIFQGQAAAVTFGNASYQTNISGSSVVVNSLTGMIKGTSGTLSAITGTAGYVTYWSDANTIAAEQFVTTAQGGLGANVTAGGIGEILYSTGTTTYDSLTAGTSGYILKAAGAAAPAWTAPAALTKTDDTNVTATLGGSASTALVNAASITLGWTGQLSLARGGTNKAMTASAGSVAYSDADSLELTGVGTSGYVLTSAGTGTPTWTNPATLGTNHWQLANNILAPINVTNDLAIGGNSTASAKFQVMGTTGNISTANNTVDWTLNSAVDALNIDTNTLSVDALNNRVGIGTTNPSSKVEISDGTDSLQIAANGDLTFVDADSFAQIIGPNGGGLYISSGTSQDIDLNAGSNRIYVNEGQLEFNASSSDAILDINKNGTSLLRIENEWGGQVANMYVEGRVGIGTTAPTAELDVAGTASVSALTIRGASPGYINQVNGNSLIFRTSPGGDTGLTEKMTLTNAGYLGIGTTSPNTSLQVGSGTSNHSLSANDTLLTADLELDGTMYLDGGQIANSAGTVSFSLSATPATSYNYLSSSSWLIDNPVNVGQAALMVNQGKGGDIFTASASGSTKFVIKNDGKVGIGTTDPQAITHIKNMNNTQEMTILQIDPGTFTTAGTFSGIVADFSSITRSDSDAIVYGIFLNSPTAGGTPLDTVYGLYIAGTNWNYGIVSEDDVWFLSNTTIGDASGDAVTVNSAGWTFSNDTNFSLSGGVNGLSFDTSTLSIDATNDRVGIGTTSPNAKLEVTGDVYLSNGATRNIKIPANIDANGNDLYIMAGSGTSTGPGNYNGGDLYLDAGSGINAGVPGDILLQTTSGNVGIGLTNPSQALQVTGSINTSVQFLGQSADTVSAPAFSWTGNTTTGIYRPAASQIALTLGGTQRALFTATAVTLTGQTTLTASSLSTLTTSATLSLGGATTLTFTSDNATINGSDVADGDLTLQGTSNATRTTSYVLLQPTAGYVGIGTTAPVTLLHIPSTADGGLSTHGSEVLGPVSGINMMMDSNEIMVRNNGVASALYLNHEGGTVNISQSTAGIFSVNTNGLYVNASNSVGIGTTAPGEELDIAGQIQFNLDGAAGDNTIGVCKSVADSTGVEADVEFRDCSGTPGDIAEYYAAEADLHPGDIVSITYIDNKPTLIKTNTSYDKNVFGVVSTYPVGQHGKPLSSGLYSADEYPTAIGLAGKVPVKISAENGPVAPGDPLVSSSIPGVAMKAGKAGKIIGYAIEPYDGSTTVSNEVRVQESMRSGATMKFNLDPQDPTEPGVGKILMAVNNSTYDPDIYLTDSGNLNVTVDQNGNYELTDTTTGNIIDRVGAFAETVAATVRAGAIVTSDFVTENLTAEVANIASVVAQNIQAGVVVTQDLATTSFTAFQGTVDNMLISTGLVAQNVQTDLISPLADSTDVKVQVGSSATPSGKFIVQDTEGSAVASIDNEGNATFSGTLYAGAIESQSLDDIKALLTSVQTDQNLLKDAANWNTLTATNSASLDQIAVADLYVTNQAAINSLSVTNSVTIGSDMVFSSTLNDQSLAVNSIDTLSAPLKIQALAMAPVEIMAGLVTIDTHGNVNISGNLYVAGRVKASGLTLSETDVPENATASALLTLQNLAGSEVASVNASGSAQFGSISTPQLVIAGADATQSGTIINGVISTNSTVGQAVIPAGTSEITIKNPKVTDYTLVYVTPTSSTENNVLYVKSKQGGQFVVGFANPINVDVSFNWWIVQVSQ</sequence>
<evidence type="ECO:0000256" key="2">
    <source>
        <dbReference type="PROSITE-ProRule" id="PRU01248"/>
    </source>
</evidence>
<dbReference type="Gene3D" id="1.10.150.130">
    <property type="match status" value="1"/>
</dbReference>
<keyword evidence="3" id="KW-0812">Transmembrane</keyword>
<comment type="caution">
    <text evidence="5">The sequence shown here is derived from an EMBL/GenBank/DDBJ whole genome shotgun (WGS) entry which is preliminary data.</text>
</comment>
<evidence type="ECO:0000313" key="5">
    <source>
        <dbReference type="EMBL" id="OGM87731.1"/>
    </source>
</evidence>